<dbReference type="CDD" id="cd09917">
    <property type="entry name" value="F-box_SF"/>
    <property type="match status" value="1"/>
</dbReference>
<keyword evidence="4" id="KW-1185">Reference proteome</keyword>
<dbReference type="EMBL" id="JAUEPT010000010">
    <property type="protein sequence ID" value="KAK0448188.1"/>
    <property type="molecule type" value="Genomic_DNA"/>
</dbReference>
<feature type="region of interest" description="Disordered" evidence="1">
    <location>
        <begin position="1"/>
        <end position="65"/>
    </location>
</feature>
<evidence type="ECO:0000313" key="3">
    <source>
        <dbReference type="EMBL" id="KAK0448188.1"/>
    </source>
</evidence>
<evidence type="ECO:0000313" key="4">
    <source>
        <dbReference type="Proteomes" id="UP001175226"/>
    </source>
</evidence>
<organism evidence="3 4">
    <name type="scientific">Armillaria borealis</name>
    <dbReference type="NCBI Taxonomy" id="47425"/>
    <lineage>
        <taxon>Eukaryota</taxon>
        <taxon>Fungi</taxon>
        <taxon>Dikarya</taxon>
        <taxon>Basidiomycota</taxon>
        <taxon>Agaricomycotina</taxon>
        <taxon>Agaricomycetes</taxon>
        <taxon>Agaricomycetidae</taxon>
        <taxon>Agaricales</taxon>
        <taxon>Marasmiineae</taxon>
        <taxon>Physalacriaceae</taxon>
        <taxon>Armillaria</taxon>
    </lineage>
</organism>
<evidence type="ECO:0000259" key="2">
    <source>
        <dbReference type="PROSITE" id="PS50181"/>
    </source>
</evidence>
<evidence type="ECO:0000256" key="1">
    <source>
        <dbReference type="SAM" id="MobiDB-lite"/>
    </source>
</evidence>
<dbReference type="Proteomes" id="UP001175226">
    <property type="component" value="Unassembled WGS sequence"/>
</dbReference>
<dbReference type="InterPro" id="IPR001810">
    <property type="entry name" value="F-box_dom"/>
</dbReference>
<feature type="compositionally biased region" description="Basic and acidic residues" evidence="1">
    <location>
        <begin position="18"/>
        <end position="35"/>
    </location>
</feature>
<feature type="compositionally biased region" description="Polar residues" evidence="1">
    <location>
        <begin position="1"/>
        <end position="15"/>
    </location>
</feature>
<protein>
    <recommendedName>
        <fullName evidence="2">F-box domain-containing protein</fullName>
    </recommendedName>
</protein>
<accession>A0AA39MVX8</accession>
<dbReference type="PROSITE" id="PS50181">
    <property type="entry name" value="FBOX"/>
    <property type="match status" value="1"/>
</dbReference>
<name>A0AA39MVX8_9AGAR</name>
<dbReference type="InterPro" id="IPR036047">
    <property type="entry name" value="F-box-like_dom_sf"/>
</dbReference>
<proteinExistence type="predicted"/>
<dbReference type="SUPFAM" id="SSF81383">
    <property type="entry name" value="F-box domain"/>
    <property type="match status" value="1"/>
</dbReference>
<reference evidence="3" key="1">
    <citation type="submission" date="2023-06" db="EMBL/GenBank/DDBJ databases">
        <authorList>
            <consortium name="Lawrence Berkeley National Laboratory"/>
            <person name="Ahrendt S."/>
            <person name="Sahu N."/>
            <person name="Indic B."/>
            <person name="Wong-Bajracharya J."/>
            <person name="Merenyi Z."/>
            <person name="Ke H.-M."/>
            <person name="Monk M."/>
            <person name="Kocsube S."/>
            <person name="Drula E."/>
            <person name="Lipzen A."/>
            <person name="Balint B."/>
            <person name="Henrissat B."/>
            <person name="Andreopoulos B."/>
            <person name="Martin F.M."/>
            <person name="Harder C.B."/>
            <person name="Rigling D."/>
            <person name="Ford K.L."/>
            <person name="Foster G.D."/>
            <person name="Pangilinan J."/>
            <person name="Papanicolaou A."/>
            <person name="Barry K."/>
            <person name="LaButti K."/>
            <person name="Viragh M."/>
            <person name="Koriabine M."/>
            <person name="Yan M."/>
            <person name="Riley R."/>
            <person name="Champramary S."/>
            <person name="Plett K.L."/>
            <person name="Tsai I.J."/>
            <person name="Slot J."/>
            <person name="Sipos G."/>
            <person name="Plett J."/>
            <person name="Nagy L.G."/>
            <person name="Grigoriev I.V."/>
        </authorList>
    </citation>
    <scope>NUCLEOTIDE SEQUENCE</scope>
    <source>
        <strain evidence="3">FPL87.14</strain>
    </source>
</reference>
<gene>
    <name evidence="3" type="ORF">EV421DRAFT_1786229</name>
</gene>
<comment type="caution">
    <text evidence="3">The sequence shown here is derived from an EMBL/GenBank/DDBJ whole genome shotgun (WGS) entry which is preliminary data.</text>
</comment>
<dbReference type="AlphaFoldDB" id="A0AA39MVX8"/>
<sequence length="661" mass="76038">MSSNRESPEVSTAVDSENIDKACEQGIKTKQEKKVQPSLKKARTTNSTTKFPDKDEKKQGKRRRRDLSLLPTMPLDILFSICSILTPRDLISLSRVDRNFCRTLTARNASFVWKAVREAEEGIEPPCGVPEYRWVDLLFGISACDLCNAKKIPVDWSYRRRICRRCIRSHSIVTSKVAKRFPGINTAILDMVPVNYPSYCSPAYYWVPAIEEIQEKIRDIETDGKPGTSDRVSEFCKERKQAFEDMLKDSGRCGSWAHSYFRKRAEESEKLEDKRFSKIKEHLLELGYTERDVKGIKWKQSGVNRELTTKGWNMIRPGLEAEIQKNRVQYAKWDRSVAIYRRADIVKGLLKTYKQNFLPIVWREMPLHTDVCMFPVFKAILNRPTEDNITEDSFVDAMNELPGLIANWQQRREADLRVAVQPLLVDGVDALKLATAVFSCKGLKNYCPGHITNTGIWQHRCPKFRRSSKVDRSIKIRNAKDLYEVSGYHCELSFDTGRSTRVASVVQFVSRDPATTTAEEMDALGLQFVSLNSSVSKYKSVGPENNVLYGRPVLSWRESYFPGCRLLTPEDEAKKRQVLQQPSEREKNVFYCQHCSVNLDNPKSYEQVAGHVRDMHGIQNPGINRDLFLAPGAELPEEQFPPLYILEFEKPNHGWPDYFNY</sequence>
<feature type="domain" description="F-box" evidence="2">
    <location>
        <begin position="67"/>
        <end position="116"/>
    </location>
</feature>